<organism evidence="9 10">
    <name type="scientific">Aplysia californica</name>
    <name type="common">California sea hare</name>
    <dbReference type="NCBI Taxonomy" id="6500"/>
    <lineage>
        <taxon>Eukaryota</taxon>
        <taxon>Metazoa</taxon>
        <taxon>Spiralia</taxon>
        <taxon>Lophotrochozoa</taxon>
        <taxon>Mollusca</taxon>
        <taxon>Gastropoda</taxon>
        <taxon>Heterobranchia</taxon>
        <taxon>Euthyneura</taxon>
        <taxon>Tectipleura</taxon>
        <taxon>Aplysiida</taxon>
        <taxon>Aplysioidea</taxon>
        <taxon>Aplysiidae</taxon>
        <taxon>Aplysia</taxon>
    </lineage>
</organism>
<dbReference type="Pfam" id="PF23345">
    <property type="entry name" value="NUP160_helical"/>
    <property type="match status" value="1"/>
</dbReference>
<proteinExistence type="predicted"/>
<dbReference type="InterPro" id="IPR021717">
    <property type="entry name" value="Nucleoporin_Nup160"/>
</dbReference>
<dbReference type="Pfam" id="PF23347">
    <property type="entry name" value="TPR_Nup160_C"/>
    <property type="match status" value="1"/>
</dbReference>
<evidence type="ECO:0000256" key="3">
    <source>
        <dbReference type="ARBA" id="ARBA00023242"/>
    </source>
</evidence>
<keyword evidence="3" id="KW-0539">Nucleus</keyword>
<dbReference type="InterPro" id="IPR056535">
    <property type="entry name" value="TPR_NUP160_M"/>
</dbReference>
<dbReference type="RefSeq" id="XP_035829742.1">
    <property type="nucleotide sequence ID" value="XM_035973849.1"/>
</dbReference>
<feature type="compositionally biased region" description="Basic and acidic residues" evidence="4">
    <location>
        <begin position="1123"/>
        <end position="1141"/>
    </location>
</feature>
<feature type="domain" description="Nucleoporin Nup120/160 beta-propeller" evidence="5">
    <location>
        <begin position="65"/>
        <end position="547"/>
    </location>
</feature>
<evidence type="ECO:0000259" key="8">
    <source>
        <dbReference type="Pfam" id="PF23354"/>
    </source>
</evidence>
<dbReference type="Proteomes" id="UP000694888">
    <property type="component" value="Unplaced"/>
</dbReference>
<dbReference type="InterPro" id="IPR056536">
    <property type="entry name" value="TPR_NUP160_C"/>
</dbReference>
<feature type="domain" description="NUP160 middle TPR" evidence="8">
    <location>
        <begin position="840"/>
        <end position="1104"/>
    </location>
</feature>
<dbReference type="InterPro" id="IPR059141">
    <property type="entry name" value="Beta-prop_Nup120_160"/>
</dbReference>
<feature type="domain" description="NUP160 C-terminal TPR" evidence="7">
    <location>
        <begin position="1153"/>
        <end position="1231"/>
    </location>
</feature>
<dbReference type="InterPro" id="IPR056547">
    <property type="entry name" value="NUP160_helical"/>
</dbReference>
<dbReference type="PANTHER" id="PTHR21286">
    <property type="entry name" value="NUCLEAR PORE COMPLEX PROTEIN NUP160"/>
    <property type="match status" value="1"/>
</dbReference>
<evidence type="ECO:0000313" key="10">
    <source>
        <dbReference type="RefSeq" id="XP_035829742.1"/>
    </source>
</evidence>
<accession>A0ABM1W4Z9</accession>
<evidence type="ECO:0000259" key="7">
    <source>
        <dbReference type="Pfam" id="PF23347"/>
    </source>
</evidence>
<sequence length="1244" mass="139807">MAGMRQKTAMFREINVYSSTTLRWKSISICTGASASTLQDIKVPENCGGYSYIDSGLAGSNVRNRFIYWRTYQDVLELVEESLDATLSGNMVRYRFQDTPVLPNVTIHEIHGNVVILIATVASVHRLIFPHPRKLNRQHNYVLSEQNAASIFYNAALPDDPKNQFLLTPGGSITSHFLGSSSCVCQDDHAVFTLATNTGGILVIKMPPVGVAGVVIQQELSCASVMKKLWNGLIPGSMRSGQQVSETVLSLQLIPVEDDIYIFSVCKDARLRVWSIKTRDCVLVENLMDYTCEELEDVDTPVVANASGHVIKTILGSATSDLCVYLSLQQKAQFIFLTPELENGRLVLRHVRTMERAPPDDLVDFSVTDDFLMSLWTTQAGETLVLTSSLSQTEMLSEGDWLPVHLAPSSDFLVVPQSRDAREVYVERIFSPKLFAPSDIVKALSVYRRCPAPTVELETLYNLNSLKEEVIGAVDAEIRNLVSEDEVQEEAYTKLEQEQWEKFYSCCHQYKQVGEKAKGLFADPVTGLFGMIKKSTFSLLRPCDRTEELYLSPSLRLPVSFIDRLGLSPDVVSARQFSEDIRLLCDCIQLIADHTPAEAACLQTGLSDTLLRQFTEMMTDMIVMDREVKQTLATKLSSLASPVAAVETLFTLLEVYVDPDLEFMETADHAGHRQHCSHLFSGALGVHVLTSSFQQLSSLRFQFVRDLTVLLAAIPRLEEETGLTQQMRDTMRSELLPKGEYLLRCYRLLGWACEVLSAENTNSSLDYNLRQLGTLEIIDSGSSRMLARPTSQVSYLSQLFIEGVGGDQARHRLAAVTSGGRAVWKDDLGQVLNILCHIVWPATDETIFPEFLIRSCQYLRLQEYVHLLSPWCTWNESSRAFFLGLSYLHFDETHKAMKLFVEASDGIATETFLSQKLLQSEETDHYTLQILYYLKVIKLLEEKGLSDLVITMATEAIRKADPEDPNLPTLQSKVFKEHLKLGHCEASFHAMMDNPDPERRKDCLRQFLVVLCESGHLAELVGFDYMDLSEEVVYILENRARSVDLFTHDYYSLLFSYFIQREDYRAAGRVMLERGMRLAQEVPGLKSLQQQAQCYLAALNTLHLVKPENAWMVRPTRRATAQHRHDAEPPAKRDAEGEAKPSEAGPQKMEILELADLRKEYLLVDCRLRLIRHQPDTALVSGPMPSPEEILTLLCAAGLYDLAISLIHAFSLSPEPLLSSLALRCVTFSLSSSVYSKLTGDFKM</sequence>
<evidence type="ECO:0000259" key="6">
    <source>
        <dbReference type="Pfam" id="PF23345"/>
    </source>
</evidence>
<evidence type="ECO:0000256" key="1">
    <source>
        <dbReference type="ARBA" id="ARBA00004123"/>
    </source>
</evidence>
<evidence type="ECO:0000256" key="4">
    <source>
        <dbReference type="SAM" id="MobiDB-lite"/>
    </source>
</evidence>
<evidence type="ECO:0000256" key="2">
    <source>
        <dbReference type="ARBA" id="ARBA00022448"/>
    </source>
</evidence>
<name>A0ABM1W4Z9_APLCA</name>
<evidence type="ECO:0000313" key="9">
    <source>
        <dbReference type="Proteomes" id="UP000694888"/>
    </source>
</evidence>
<reference evidence="10" key="1">
    <citation type="submission" date="2025-08" db="UniProtKB">
        <authorList>
            <consortium name="RefSeq"/>
        </authorList>
    </citation>
    <scope>IDENTIFICATION</scope>
</reference>
<evidence type="ECO:0000259" key="5">
    <source>
        <dbReference type="Pfam" id="PF11715"/>
    </source>
</evidence>
<dbReference type="PANTHER" id="PTHR21286:SF0">
    <property type="entry name" value="NUCLEAR PORE COMPLEX PROTEIN NUP160"/>
    <property type="match status" value="1"/>
</dbReference>
<comment type="subcellular location">
    <subcellularLocation>
        <location evidence="1">Nucleus</location>
    </subcellularLocation>
</comment>
<feature type="domain" description="NUP160 helical" evidence="6">
    <location>
        <begin position="580"/>
        <end position="794"/>
    </location>
</feature>
<keyword evidence="2" id="KW-0813">Transport</keyword>
<gene>
    <name evidence="10" type="primary">LOC101856634</name>
</gene>
<dbReference type="GeneID" id="101856634"/>
<protein>
    <submittedName>
        <fullName evidence="10">Nuclear pore complex protein Nup160</fullName>
    </submittedName>
</protein>
<feature type="region of interest" description="Disordered" evidence="4">
    <location>
        <begin position="1117"/>
        <end position="1145"/>
    </location>
</feature>
<dbReference type="Pfam" id="PF23354">
    <property type="entry name" value="TPR_NUP160_120_M"/>
    <property type="match status" value="1"/>
</dbReference>
<dbReference type="Pfam" id="PF11715">
    <property type="entry name" value="Beta-prop_Nup120_160"/>
    <property type="match status" value="1"/>
</dbReference>
<keyword evidence="9" id="KW-1185">Reference proteome</keyword>